<keyword evidence="3" id="KW-0560">Oxidoreductase</keyword>
<dbReference type="GO" id="GO:0042574">
    <property type="term" value="P:retinal metabolic process"/>
    <property type="evidence" value="ECO:0007669"/>
    <property type="project" value="TreeGrafter"/>
</dbReference>
<evidence type="ECO:0000256" key="6">
    <source>
        <dbReference type="SAM" id="MobiDB-lite"/>
    </source>
</evidence>
<dbReference type="Pfam" id="PF03055">
    <property type="entry name" value="RPE65"/>
    <property type="match status" value="1"/>
</dbReference>
<sequence length="815" mass="93700">MDIPPHVIDDGEEIVEQEEAETLKQTQDSVSDGTSCSFPRTPPCTPGTLSECNETDVKEQFPDNLTDDGFQLEIDISEPYEKRIRIIESPSEIRSDRWDDIKESEECILYSGVETFAGYFIDEVIDTSINRLIEARAQVGLQIIIEGATFENRSDTELDLPWPQIEKFTKEIGMDSIVEYIKTWEFKEEWLYCIDFLIAQSDQCSEYYIYEVKFSIPTRCYPIPQATASVFFTIEVSRIKPSCCPVDVSYVFEGSSLVQVPGKMPFEDNLLFDIIDAKLSLYKSLSFYFQKTPPTNPFNNQVVKEVDKHLEDLLIISKMEKEKNYYPNCDTTVWLRSCKKEIIKPLKGKVTGTIPFWINGVLFRNGPGLLEIGDCKIGHLFDGLALLHRFSIKNGAVTYQCRFLQSNTYKKNTKANRIVVTDFGTRSVPDPCQTIFKRISSTFKWENDVPDNAMISIYPFGDELYTFTETPFIHKINKKNLQTEERVDMKERMGVVSHSSHPHVTSNVSYMHCTILDKNDYSMFDQAQIVAGIPARWPLHPSYMHTFGITKNYFVIVEQPLSVAVPQMLMNKFMNKPFHGVMKWYENEQTQINVVSRKSGKIAYTFFSKSFFYLHIINQYESANHIVLDICSYKDPSMIDCMYIEAIRNVQNNPDYANMFRSRPIRFVLPLIDSYGELKMGQNLVKLRKTKAQAFLEKNRKIVVKPERLCALGCETPTINYRKHSVDTINKTTKTWCEKNCYPSEPIFVPTPNGQGEDDGVILSALIWGCNDTNRVGLIVLNAKTLQEIGRAEFHTSSPVPKCLHGWFLPNRKQL</sequence>
<evidence type="ECO:0000256" key="2">
    <source>
        <dbReference type="ARBA" id="ARBA00022723"/>
    </source>
</evidence>
<keyword evidence="2 5" id="KW-0479">Metal-binding</keyword>
<comment type="similarity">
    <text evidence="1">Belongs to the carotenoid oxygenase family.</text>
</comment>
<dbReference type="GO" id="GO:0003834">
    <property type="term" value="F:beta-carotene 15,15'-dioxygenase activity"/>
    <property type="evidence" value="ECO:0007669"/>
    <property type="project" value="TreeGrafter"/>
</dbReference>
<protein>
    <submittedName>
        <fullName evidence="7">Uncharacterized protein</fullName>
    </submittedName>
</protein>
<evidence type="ECO:0000256" key="5">
    <source>
        <dbReference type="PIRSR" id="PIRSR604294-1"/>
    </source>
</evidence>
<proteinExistence type="inferred from homology"/>
<feature type="binding site" evidence="5">
    <location>
        <position position="545"/>
    </location>
    <ligand>
        <name>Fe cation</name>
        <dbReference type="ChEBI" id="CHEBI:24875"/>
        <note>catalytic</note>
    </ligand>
</feature>
<organism evidence="7 8">
    <name type="scientific">Pyrocoelia pectoralis</name>
    <dbReference type="NCBI Taxonomy" id="417401"/>
    <lineage>
        <taxon>Eukaryota</taxon>
        <taxon>Metazoa</taxon>
        <taxon>Ecdysozoa</taxon>
        <taxon>Arthropoda</taxon>
        <taxon>Hexapoda</taxon>
        <taxon>Insecta</taxon>
        <taxon>Pterygota</taxon>
        <taxon>Neoptera</taxon>
        <taxon>Endopterygota</taxon>
        <taxon>Coleoptera</taxon>
        <taxon>Polyphaga</taxon>
        <taxon>Elateriformia</taxon>
        <taxon>Elateroidea</taxon>
        <taxon>Lampyridae</taxon>
        <taxon>Lampyrinae</taxon>
        <taxon>Pyrocoelia</taxon>
    </lineage>
</organism>
<name>A0AAN7VTA8_9COLE</name>
<reference evidence="7 8" key="1">
    <citation type="journal article" date="2024" name="Insects">
        <title>An Improved Chromosome-Level Genome Assembly of the Firefly Pyrocoelia pectoralis.</title>
        <authorList>
            <person name="Fu X."/>
            <person name="Meyer-Rochow V.B."/>
            <person name="Ballantyne L."/>
            <person name="Zhu X."/>
        </authorList>
    </citation>
    <scope>NUCLEOTIDE SEQUENCE [LARGE SCALE GENOMIC DNA]</scope>
    <source>
        <strain evidence="7">XCY_ONT2</strain>
    </source>
</reference>
<evidence type="ECO:0000313" key="7">
    <source>
        <dbReference type="EMBL" id="KAK5649129.1"/>
    </source>
</evidence>
<gene>
    <name evidence="7" type="ORF">RI129_004021</name>
</gene>
<dbReference type="AlphaFoldDB" id="A0AAN7VTA8"/>
<dbReference type="GO" id="GO:0046872">
    <property type="term" value="F:metal ion binding"/>
    <property type="evidence" value="ECO:0007669"/>
    <property type="project" value="UniProtKB-KW"/>
</dbReference>
<dbReference type="InterPro" id="IPR025663">
    <property type="entry name" value="AKAP_28"/>
</dbReference>
<evidence type="ECO:0000256" key="4">
    <source>
        <dbReference type="ARBA" id="ARBA00023004"/>
    </source>
</evidence>
<accession>A0AAN7VTA8</accession>
<feature type="compositionally biased region" description="Polar residues" evidence="6">
    <location>
        <begin position="23"/>
        <end position="38"/>
    </location>
</feature>
<keyword evidence="4 5" id="KW-0408">Iron</keyword>
<dbReference type="PANTHER" id="PTHR10543:SF24">
    <property type="entry name" value="CAROTENOID ISOMEROOXYGENASE"/>
    <property type="match status" value="1"/>
</dbReference>
<dbReference type="PANTHER" id="PTHR10543">
    <property type="entry name" value="BETA-CAROTENE DIOXYGENASE"/>
    <property type="match status" value="1"/>
</dbReference>
<comment type="cofactor">
    <cofactor evidence="5">
        <name>Fe(2+)</name>
        <dbReference type="ChEBI" id="CHEBI:29033"/>
    </cofactor>
    <text evidence="5">Binds 1 Fe(2+) ion per subunit.</text>
</comment>
<feature type="binding site" evidence="5">
    <location>
        <position position="805"/>
    </location>
    <ligand>
        <name>Fe cation</name>
        <dbReference type="ChEBI" id="CHEBI:24875"/>
        <note>catalytic</note>
    </ligand>
</feature>
<keyword evidence="8" id="KW-1185">Reference proteome</keyword>
<feature type="binding site" evidence="5">
    <location>
        <position position="501"/>
    </location>
    <ligand>
        <name>Fe cation</name>
        <dbReference type="ChEBI" id="CHEBI:24875"/>
        <note>catalytic</note>
    </ligand>
</feature>
<comment type="caution">
    <text evidence="7">The sequence shown here is derived from an EMBL/GenBank/DDBJ whole genome shotgun (WGS) entry which is preliminary data.</text>
</comment>
<dbReference type="GO" id="GO:0016121">
    <property type="term" value="P:carotene catabolic process"/>
    <property type="evidence" value="ECO:0007669"/>
    <property type="project" value="TreeGrafter"/>
</dbReference>
<dbReference type="Pfam" id="PF14469">
    <property type="entry name" value="AKAP28"/>
    <property type="match status" value="1"/>
</dbReference>
<evidence type="ECO:0000256" key="3">
    <source>
        <dbReference type="ARBA" id="ARBA00023002"/>
    </source>
</evidence>
<feature type="region of interest" description="Disordered" evidence="6">
    <location>
        <begin position="19"/>
        <end position="42"/>
    </location>
</feature>
<feature type="binding site" evidence="5">
    <location>
        <position position="615"/>
    </location>
    <ligand>
        <name>Fe cation</name>
        <dbReference type="ChEBI" id="CHEBI:24875"/>
        <note>catalytic</note>
    </ligand>
</feature>
<dbReference type="GO" id="GO:0010436">
    <property type="term" value="F:carotenoid dioxygenase activity"/>
    <property type="evidence" value="ECO:0007669"/>
    <property type="project" value="TreeGrafter"/>
</dbReference>
<evidence type="ECO:0000313" key="8">
    <source>
        <dbReference type="Proteomes" id="UP001329430"/>
    </source>
</evidence>
<evidence type="ECO:0000256" key="1">
    <source>
        <dbReference type="ARBA" id="ARBA00006787"/>
    </source>
</evidence>
<dbReference type="EMBL" id="JAVRBK010000002">
    <property type="protein sequence ID" value="KAK5649129.1"/>
    <property type="molecule type" value="Genomic_DNA"/>
</dbReference>
<dbReference type="InterPro" id="IPR004294">
    <property type="entry name" value="Carotenoid_Oase"/>
</dbReference>
<dbReference type="Proteomes" id="UP001329430">
    <property type="component" value="Chromosome 2"/>
</dbReference>